<gene>
    <name evidence="4" type="ORF">ACCB01734.1</name>
</gene>
<feature type="domain" description="WDR19 first beta-propeller" evidence="3">
    <location>
        <begin position="1"/>
        <end position="151"/>
    </location>
</feature>
<dbReference type="GO" id="GO:0030991">
    <property type="term" value="C:intraciliary transport particle A"/>
    <property type="evidence" value="ECO:0007669"/>
    <property type="project" value="TreeGrafter"/>
</dbReference>
<dbReference type="PANTHER" id="PTHR14920">
    <property type="entry name" value="OSMOTIC AVOIDANCE ABNORMAL PROTEIN 1/WD REPEAT MEMBRANE PROTEIN"/>
    <property type="match status" value="1"/>
</dbReference>
<dbReference type="InterPro" id="IPR001680">
    <property type="entry name" value="WD40_rpt"/>
</dbReference>
<evidence type="ECO:0000259" key="3">
    <source>
        <dbReference type="Pfam" id="PF23389"/>
    </source>
</evidence>
<proteinExistence type="evidence at transcript level"/>
<dbReference type="GO" id="GO:0035721">
    <property type="term" value="P:intraciliary retrograde transport"/>
    <property type="evidence" value="ECO:0007669"/>
    <property type="project" value="InterPro"/>
</dbReference>
<keyword evidence="1" id="KW-0853">WD repeat</keyword>
<protein>
    <submittedName>
        <fullName evidence="4">WD repeat-containing protein 19</fullName>
    </submittedName>
</protein>
<dbReference type="GO" id="GO:0005929">
    <property type="term" value="C:cilium"/>
    <property type="evidence" value="ECO:0007669"/>
    <property type="project" value="TreeGrafter"/>
</dbReference>
<sequence>MKMDHRVGGENTVSLIISKTTLFLYNILDPENPIELAFQKRYGPIVTYKWYGDGYILVGFQTGYFTAISTHIKEVGQELFQVKNHKDSLTDLAINQVIGKIATCGDNNIKIHNLQNLEETEKLITINGETGISTIEWSMDGTMIATVTYSGNVLVYLIQIPRLFSVYGNRIALLTSLTEITIYLYTLDKVDA</sequence>
<organism evidence="4">
    <name type="scientific">Apis cerana</name>
    <name type="common">Indian honeybee</name>
    <dbReference type="NCBI Taxonomy" id="7461"/>
    <lineage>
        <taxon>Eukaryota</taxon>
        <taxon>Metazoa</taxon>
        <taxon>Ecdysozoa</taxon>
        <taxon>Arthropoda</taxon>
        <taxon>Hexapoda</taxon>
        <taxon>Insecta</taxon>
        <taxon>Pterygota</taxon>
        <taxon>Neoptera</taxon>
        <taxon>Endopterygota</taxon>
        <taxon>Hymenoptera</taxon>
        <taxon>Apocrita</taxon>
        <taxon>Aculeata</taxon>
        <taxon>Apoidea</taxon>
        <taxon>Anthophila</taxon>
        <taxon>Apidae</taxon>
        <taxon>Apis</taxon>
    </lineage>
</organism>
<dbReference type="InterPro" id="IPR057855">
    <property type="entry name" value="Beta-prop_WDR19_1st"/>
</dbReference>
<dbReference type="GO" id="GO:0060271">
    <property type="term" value="P:cilium assembly"/>
    <property type="evidence" value="ECO:0007669"/>
    <property type="project" value="TreeGrafter"/>
</dbReference>
<dbReference type="PANTHER" id="PTHR14920:SF0">
    <property type="entry name" value="WD REPEAT DOMAIN 19"/>
    <property type="match status" value="1"/>
</dbReference>
<dbReference type="InterPro" id="IPR040379">
    <property type="entry name" value="WDR19/dyf-2"/>
</dbReference>
<accession>V9IDD0</accession>
<dbReference type="SUPFAM" id="SSF50978">
    <property type="entry name" value="WD40 repeat-like"/>
    <property type="match status" value="1"/>
</dbReference>
<keyword evidence="2" id="KW-0677">Repeat</keyword>
<dbReference type="InterPro" id="IPR036322">
    <property type="entry name" value="WD40_repeat_dom_sf"/>
</dbReference>
<evidence type="ECO:0000256" key="1">
    <source>
        <dbReference type="ARBA" id="ARBA00022574"/>
    </source>
</evidence>
<dbReference type="Pfam" id="PF23389">
    <property type="entry name" value="Beta-prop_WDR19_1st"/>
    <property type="match status" value="1"/>
</dbReference>
<evidence type="ECO:0000313" key="4">
    <source>
        <dbReference type="EMBL" id="AEY59070.1"/>
    </source>
</evidence>
<evidence type="ECO:0000256" key="2">
    <source>
        <dbReference type="ARBA" id="ARBA00022737"/>
    </source>
</evidence>
<dbReference type="EMBL" id="JR040289">
    <property type="protein sequence ID" value="AEY59070.1"/>
    <property type="molecule type" value="mRNA"/>
</dbReference>
<dbReference type="SMART" id="SM00320">
    <property type="entry name" value="WD40"/>
    <property type="match status" value="2"/>
</dbReference>
<dbReference type="Gene3D" id="2.130.10.10">
    <property type="entry name" value="YVTN repeat-like/Quinoprotein amine dehydrogenase"/>
    <property type="match status" value="1"/>
</dbReference>
<name>V9IDD0_APICE</name>
<dbReference type="InterPro" id="IPR015943">
    <property type="entry name" value="WD40/YVTN_repeat-like_dom_sf"/>
</dbReference>
<reference evidence="4" key="1">
    <citation type="submission" date="2011-11" db="EMBL/GenBank/DDBJ databases">
        <title>Decoding the brain transcriptome of the Eastern honeybee (Apis cerana) based on pyrosequencing.</title>
        <authorList>
            <person name="Sun L."/>
            <person name="Zheng H."/>
            <person name="Wang Y."/>
            <person name="Xie X."/>
            <person name="Zhu Y."/>
            <person name="Gu W."/>
            <person name="Wang S."/>
        </authorList>
    </citation>
    <scope>NUCLEOTIDE SEQUENCE</scope>
    <source>
        <tissue evidence="4">Brain</tissue>
    </source>
</reference>
<dbReference type="AlphaFoldDB" id="V9IDD0"/>